<dbReference type="NCBIfam" id="NF038076">
    <property type="entry name" value="fam_STM4015"/>
    <property type="match status" value="1"/>
</dbReference>
<evidence type="ECO:0000313" key="1">
    <source>
        <dbReference type="EMBL" id="MCI3270720.1"/>
    </source>
</evidence>
<sequence length="302" mass="33609">MFFEDVTVFAGYYFDWNDVDESGEAVRLRRHWENDAPFSEIWQEFKETFDLGTVEALVISDWWSYGDQYEESLYLEPVLGLLTDDASQMTSLRALFIGERERPSLGYMADVTPVLEAFPQLEYLTVRGNFGVALRPVRHDKVRDLRFESGGLPKVVVQGIAGSELTALEHLEVWLGAEEWGAGTTLDDLEPLLAGGRFPALRHLGIRNSEFQDEIAVAVARAPVVARLDSLSLSHGTLSDAGADALLDGQSLTHLSRLDLQHNYLTAEAVRRVREALEPNGVEVDLSSTVGPDQERSVAISE</sequence>
<protein>
    <submittedName>
        <fullName evidence="1">STM4015 family protein</fullName>
    </submittedName>
</protein>
<evidence type="ECO:0000313" key="2">
    <source>
        <dbReference type="Proteomes" id="UP001165269"/>
    </source>
</evidence>
<organism evidence="1 2">
    <name type="scientific">Streptomyces cylindrosporus</name>
    <dbReference type="NCBI Taxonomy" id="2927583"/>
    <lineage>
        <taxon>Bacteria</taxon>
        <taxon>Bacillati</taxon>
        <taxon>Actinomycetota</taxon>
        <taxon>Actinomycetes</taxon>
        <taxon>Kitasatosporales</taxon>
        <taxon>Streptomycetaceae</taxon>
        <taxon>Streptomyces</taxon>
    </lineage>
</organism>
<comment type="caution">
    <text evidence="1">The sequence shown here is derived from an EMBL/GenBank/DDBJ whole genome shotgun (WGS) entry which is preliminary data.</text>
</comment>
<keyword evidence="2" id="KW-1185">Reference proteome</keyword>
<dbReference type="InterPro" id="IPR032675">
    <property type="entry name" value="LRR_dom_sf"/>
</dbReference>
<proteinExistence type="predicted"/>
<dbReference type="EMBL" id="JALDAY010000002">
    <property type="protein sequence ID" value="MCI3270720.1"/>
    <property type="molecule type" value="Genomic_DNA"/>
</dbReference>
<dbReference type="SUPFAM" id="SSF52047">
    <property type="entry name" value="RNI-like"/>
    <property type="match status" value="1"/>
</dbReference>
<gene>
    <name evidence="1" type="ORF">MQP27_06285</name>
</gene>
<dbReference type="Gene3D" id="3.80.10.10">
    <property type="entry name" value="Ribonuclease Inhibitor"/>
    <property type="match status" value="1"/>
</dbReference>
<dbReference type="Proteomes" id="UP001165269">
    <property type="component" value="Unassembled WGS sequence"/>
</dbReference>
<dbReference type="InterPro" id="IPR047722">
    <property type="entry name" value="STM4015-like"/>
</dbReference>
<accession>A0ABS9Y0L1</accession>
<dbReference type="RefSeq" id="WP_242762063.1">
    <property type="nucleotide sequence ID" value="NZ_JALDAY010000002.1"/>
</dbReference>
<name>A0ABS9Y0L1_9ACTN</name>
<reference evidence="1" key="1">
    <citation type="submission" date="2022-03" db="EMBL/GenBank/DDBJ databases">
        <title>Streptomyces 7R015 and 7R016 isolated from Barleria lupulina in Thailand.</title>
        <authorList>
            <person name="Kanchanasin P."/>
            <person name="Phongsopitanun W."/>
            <person name="Tanasupawat S."/>
        </authorList>
    </citation>
    <scope>NUCLEOTIDE SEQUENCE</scope>
    <source>
        <strain evidence="1">7R015</strain>
    </source>
</reference>